<keyword evidence="2" id="KW-1185">Reference proteome</keyword>
<dbReference type="EMBL" id="CAWUPB010000913">
    <property type="protein sequence ID" value="CAK7329860.1"/>
    <property type="molecule type" value="Genomic_DNA"/>
</dbReference>
<name>A0AAV1RBH9_9ROSI</name>
<evidence type="ECO:0000313" key="1">
    <source>
        <dbReference type="EMBL" id="CAK7329860.1"/>
    </source>
</evidence>
<reference evidence="1 2" key="1">
    <citation type="submission" date="2024-01" db="EMBL/GenBank/DDBJ databases">
        <authorList>
            <person name="Waweru B."/>
        </authorList>
    </citation>
    <scope>NUCLEOTIDE SEQUENCE [LARGE SCALE GENOMIC DNA]</scope>
</reference>
<evidence type="ECO:0000313" key="2">
    <source>
        <dbReference type="Proteomes" id="UP001314170"/>
    </source>
</evidence>
<dbReference type="AlphaFoldDB" id="A0AAV1RBH9"/>
<dbReference type="PANTHER" id="PTHR12265">
    <property type="entry name" value="TRANSMEMBRANE PROTEIN 53"/>
    <property type="match status" value="1"/>
</dbReference>
<dbReference type="InterPro" id="IPR029058">
    <property type="entry name" value="AB_hydrolase_fold"/>
</dbReference>
<comment type="caution">
    <text evidence="1">The sequence shown here is derived from an EMBL/GenBank/DDBJ whole genome shotgun (WGS) entry which is preliminary data.</text>
</comment>
<organism evidence="1 2">
    <name type="scientific">Dovyalis caffra</name>
    <dbReference type="NCBI Taxonomy" id="77055"/>
    <lineage>
        <taxon>Eukaryota</taxon>
        <taxon>Viridiplantae</taxon>
        <taxon>Streptophyta</taxon>
        <taxon>Embryophyta</taxon>
        <taxon>Tracheophyta</taxon>
        <taxon>Spermatophyta</taxon>
        <taxon>Magnoliopsida</taxon>
        <taxon>eudicotyledons</taxon>
        <taxon>Gunneridae</taxon>
        <taxon>Pentapetalae</taxon>
        <taxon>rosids</taxon>
        <taxon>fabids</taxon>
        <taxon>Malpighiales</taxon>
        <taxon>Salicaceae</taxon>
        <taxon>Flacourtieae</taxon>
        <taxon>Dovyalis</taxon>
    </lineage>
</organism>
<accession>A0AAV1RBH9</accession>
<proteinExistence type="predicted"/>
<protein>
    <submittedName>
        <fullName evidence="1">Uncharacterized protein</fullName>
    </submittedName>
</protein>
<dbReference type="PANTHER" id="PTHR12265:SF9">
    <property type="entry name" value="DUF829 DOMAIN PROTEIN"/>
    <property type="match status" value="1"/>
</dbReference>
<gene>
    <name evidence="1" type="ORF">DCAF_LOCUS7624</name>
</gene>
<dbReference type="InterPro" id="IPR008547">
    <property type="entry name" value="DUF829_TMEM53"/>
</dbReference>
<dbReference type="SUPFAM" id="SSF53474">
    <property type="entry name" value="alpha/beta-Hydrolases"/>
    <property type="match status" value="1"/>
</dbReference>
<dbReference type="Pfam" id="PF05705">
    <property type="entry name" value="DUF829"/>
    <property type="match status" value="2"/>
</dbReference>
<dbReference type="Proteomes" id="UP001314170">
    <property type="component" value="Unassembled WGS sequence"/>
</dbReference>
<sequence length="560" mass="62347">MVANLSLLYPEEARVVESDVAKKLRNNDSGKKLKEKRKRSLEEFEEAAVMFGVGGGGGSVYWGRKESESKGIVVIFAWISIHEKHLKSYLDLYSSLGWNSLVSHADFLSAFYPERALSLAYVLLHELVEDLRVRPCPVVFVAFSGGPKACMYKVFQIIQGTCEGHLNLDESRLVKNCISGHIYDSSPIDFTSDLGAQFALHPAIQRMPGPSKFVSLVAKGIASGLDGLYLTRFESQRAEYWQTLYSSIDMGAPYLILCSENDDLAPYIVISKFAQHIQDLGGDVKLVKWNHSPHIGHYKHNPIQYRAAVTNLLDKAPSIYYRRIQQLRERIGLDSMHDGISELICDLQKAAVSSNQSLRRVAVEPGDHFFVPSAAEYYNSRESETLQDERKERSVCLPNPPSISAHSVLGQVLFDACVPKNVEGWDIRFSGSLNGQPIASAQRRRSPFHDYDAVLVGLGATLLLALHASFKSLWEILTSNPNAVEVTPQPSNEVEVFCGTTGALHSLVNKEIGTLLEKQSGIPLLSQENKLFRDQLMVGNWDLSVETLNAIRHLDRSTLT</sequence>